<organism evidence="2 3">
    <name type="scientific">Zhihengliuella flava</name>
    <dbReference type="NCBI Taxonomy" id="1285193"/>
    <lineage>
        <taxon>Bacteria</taxon>
        <taxon>Bacillati</taxon>
        <taxon>Actinomycetota</taxon>
        <taxon>Actinomycetes</taxon>
        <taxon>Micrococcales</taxon>
        <taxon>Micrococcaceae</taxon>
        <taxon>Zhihengliuella</taxon>
    </lineage>
</organism>
<dbReference type="GO" id="GO:0003989">
    <property type="term" value="F:acetyl-CoA carboxylase activity"/>
    <property type="evidence" value="ECO:0007669"/>
    <property type="project" value="InterPro"/>
</dbReference>
<dbReference type="Pfam" id="PF13822">
    <property type="entry name" value="ACC_epsilon"/>
    <property type="match status" value="1"/>
</dbReference>
<feature type="compositionally biased region" description="Basic and acidic residues" evidence="1">
    <location>
        <begin position="49"/>
        <end position="62"/>
    </location>
</feature>
<evidence type="ECO:0000256" key="1">
    <source>
        <dbReference type="SAM" id="MobiDB-lite"/>
    </source>
</evidence>
<dbReference type="RefSeq" id="WP_196835302.1">
    <property type="nucleotide sequence ID" value="NZ_JADOTZ010000001.1"/>
</dbReference>
<name>A0A931D566_9MICC</name>
<dbReference type="AlphaFoldDB" id="A0A931D566"/>
<evidence type="ECO:0000313" key="2">
    <source>
        <dbReference type="EMBL" id="MBG6083920.1"/>
    </source>
</evidence>
<evidence type="ECO:0008006" key="4">
    <source>
        <dbReference type="Google" id="ProtNLM"/>
    </source>
</evidence>
<dbReference type="Proteomes" id="UP000625033">
    <property type="component" value="Unassembled WGS sequence"/>
</dbReference>
<accession>A0A931D566</accession>
<dbReference type="EMBL" id="JADOTZ010000001">
    <property type="protein sequence ID" value="MBG6083920.1"/>
    <property type="molecule type" value="Genomic_DNA"/>
</dbReference>
<keyword evidence="3" id="KW-1185">Reference proteome</keyword>
<reference evidence="2" key="1">
    <citation type="submission" date="2020-11" db="EMBL/GenBank/DDBJ databases">
        <title>Sequencing the genomes of 1000 actinobacteria strains.</title>
        <authorList>
            <person name="Klenk H.-P."/>
        </authorList>
    </citation>
    <scope>NUCLEOTIDE SEQUENCE</scope>
    <source>
        <strain evidence="2">DSM 26152</strain>
    </source>
</reference>
<dbReference type="GO" id="GO:0004658">
    <property type="term" value="F:propionyl-CoA carboxylase activity"/>
    <property type="evidence" value="ECO:0007669"/>
    <property type="project" value="InterPro"/>
</dbReference>
<sequence>MSESSGENPTTTTAEAAPHAFEVTRGQPTAEELAALAAVVLSAAASGEETSRTGRTRKDTIRTRVRDSRRMVSMPGAWRSGRF</sequence>
<feature type="compositionally biased region" description="Low complexity" evidence="1">
    <location>
        <begin position="9"/>
        <end position="20"/>
    </location>
</feature>
<dbReference type="InterPro" id="IPR032716">
    <property type="entry name" value="ACC_epsilon"/>
</dbReference>
<proteinExistence type="predicted"/>
<evidence type="ECO:0000313" key="3">
    <source>
        <dbReference type="Proteomes" id="UP000625033"/>
    </source>
</evidence>
<protein>
    <recommendedName>
        <fullName evidence="4">Acyl-CoA carboxylase subunit epsilon</fullName>
    </recommendedName>
</protein>
<gene>
    <name evidence="2" type="ORF">IW252_000687</name>
</gene>
<comment type="caution">
    <text evidence="2">The sequence shown here is derived from an EMBL/GenBank/DDBJ whole genome shotgun (WGS) entry which is preliminary data.</text>
</comment>
<feature type="region of interest" description="Disordered" evidence="1">
    <location>
        <begin position="1"/>
        <end position="24"/>
    </location>
</feature>
<feature type="region of interest" description="Disordered" evidence="1">
    <location>
        <begin position="43"/>
        <end position="62"/>
    </location>
</feature>